<dbReference type="Proteomes" id="UP000825015">
    <property type="component" value="Chromosome"/>
</dbReference>
<sequence length="434" mass="46968">MVTKNDIKMNKPFIAKWENIDINPSTKEVTDGIVHGQATEFMTRLESEAQFLSECRSIEMNGPEQDIQHLRVKAKLQNLKQISGANKGAQIQNLTDVQETVPTFLKQTLIAGAFTTYTIVPKLFLKDNIEKDGFMNKFQSILAPSAAFSAEQIAFYGIDDVSQAPTGGETDGIYATDGIFIELDKIAVAAGTSTDPKAPQGWYDDINPNAELIPQIASMLKAYTKQRGNRKLANIYVDSEMEADLIDEASNRETVEGDKLFFFDSEDNLVIRGRKVVQLDVLDEPLRDLGRTVLIANPDSIAYGPIMDAEAESSYEQLLKSYVTSTDFSFAVGIIFAEDVLGAKIADSGNVLNSVAFSILDVSDDSAINGASVEIELPGANKTGTTGVAGGCNISNVPYGTYDVNVSATGFDDKTVSTVFNDATGTVIIKLTGS</sequence>
<gene>
    <name evidence="1" type="ORF">MarbSA_14620</name>
</gene>
<evidence type="ECO:0000313" key="1">
    <source>
        <dbReference type="EMBL" id="BBL62422.1"/>
    </source>
</evidence>
<dbReference type="EMBL" id="AP019779">
    <property type="protein sequence ID" value="BBL62422.1"/>
    <property type="molecule type" value="Genomic_DNA"/>
</dbReference>
<reference evidence="1" key="1">
    <citation type="submission" date="2019-06" db="EMBL/GenBank/DDBJ databases">
        <title>Complete genome sequence of Methanobrevibacter arboriphilus strain SA.</title>
        <authorList>
            <person name="Asakawa S."/>
        </authorList>
    </citation>
    <scope>NUCLEOTIDE SEQUENCE</scope>
    <source>
        <strain evidence="1">SA</strain>
    </source>
</reference>
<protein>
    <submittedName>
        <fullName evidence="1">Uncharacterized protein</fullName>
    </submittedName>
</protein>
<name>A0ACA8R6Q5_METAZ</name>
<accession>A0ACA8R6Q5</accession>
<keyword evidence="2" id="KW-1185">Reference proteome</keyword>
<evidence type="ECO:0000313" key="2">
    <source>
        <dbReference type="Proteomes" id="UP000825015"/>
    </source>
</evidence>
<organism evidence="1 2">
    <name type="scientific">Methanobrevibacter arboriphilus</name>
    <dbReference type="NCBI Taxonomy" id="39441"/>
    <lineage>
        <taxon>Archaea</taxon>
        <taxon>Methanobacteriati</taxon>
        <taxon>Methanobacteriota</taxon>
        <taxon>Methanomada group</taxon>
        <taxon>Methanobacteria</taxon>
        <taxon>Methanobacteriales</taxon>
        <taxon>Methanobacteriaceae</taxon>
        <taxon>Methanobrevibacter</taxon>
    </lineage>
</organism>
<proteinExistence type="predicted"/>